<feature type="non-terminal residue" evidence="2">
    <location>
        <position position="55"/>
    </location>
</feature>
<evidence type="ECO:0000313" key="2">
    <source>
        <dbReference type="EMBL" id="KKK69528.1"/>
    </source>
</evidence>
<gene>
    <name evidence="2" type="ORF">LCGC14_2933140</name>
</gene>
<sequence length="55" mass="5961">MAWEYSEKTKQLFMDAVHGKPGTHLGEIEKPDGFGEHGSLAHGEKAIHNGADDNA</sequence>
<feature type="compositionally biased region" description="Basic and acidic residues" evidence="1">
    <location>
        <begin position="42"/>
        <end position="55"/>
    </location>
</feature>
<accession>A0A0F8XKT3</accession>
<feature type="region of interest" description="Disordered" evidence="1">
    <location>
        <begin position="23"/>
        <end position="55"/>
    </location>
</feature>
<dbReference type="AlphaFoldDB" id="A0A0F8XKT3"/>
<comment type="caution">
    <text evidence="2">The sequence shown here is derived from an EMBL/GenBank/DDBJ whole genome shotgun (WGS) entry which is preliminary data.</text>
</comment>
<protein>
    <submittedName>
        <fullName evidence="2">Uncharacterized protein</fullName>
    </submittedName>
</protein>
<organism evidence="2">
    <name type="scientific">marine sediment metagenome</name>
    <dbReference type="NCBI Taxonomy" id="412755"/>
    <lineage>
        <taxon>unclassified sequences</taxon>
        <taxon>metagenomes</taxon>
        <taxon>ecological metagenomes</taxon>
    </lineage>
</organism>
<feature type="compositionally biased region" description="Basic and acidic residues" evidence="1">
    <location>
        <begin position="26"/>
        <end position="35"/>
    </location>
</feature>
<name>A0A0F8XKT3_9ZZZZ</name>
<reference evidence="2" key="1">
    <citation type="journal article" date="2015" name="Nature">
        <title>Complex archaea that bridge the gap between prokaryotes and eukaryotes.</title>
        <authorList>
            <person name="Spang A."/>
            <person name="Saw J.H."/>
            <person name="Jorgensen S.L."/>
            <person name="Zaremba-Niedzwiedzka K."/>
            <person name="Martijn J."/>
            <person name="Lind A.E."/>
            <person name="van Eijk R."/>
            <person name="Schleper C."/>
            <person name="Guy L."/>
            <person name="Ettema T.J."/>
        </authorList>
    </citation>
    <scope>NUCLEOTIDE SEQUENCE</scope>
</reference>
<evidence type="ECO:0000256" key="1">
    <source>
        <dbReference type="SAM" id="MobiDB-lite"/>
    </source>
</evidence>
<dbReference type="EMBL" id="LAZR01058605">
    <property type="protein sequence ID" value="KKK69528.1"/>
    <property type="molecule type" value="Genomic_DNA"/>
</dbReference>
<proteinExistence type="predicted"/>